<dbReference type="InterPro" id="IPR025924">
    <property type="entry name" value="YHYH_dom"/>
</dbReference>
<keyword evidence="3" id="KW-1185">Reference proteome</keyword>
<feature type="domain" description="YHYH" evidence="1">
    <location>
        <begin position="1249"/>
        <end position="1341"/>
    </location>
</feature>
<evidence type="ECO:0000313" key="2">
    <source>
        <dbReference type="EMBL" id="ADO98167.1"/>
    </source>
</evidence>
<proteinExistence type="predicted"/>
<evidence type="ECO:0000259" key="1">
    <source>
        <dbReference type="Pfam" id="PF14240"/>
    </source>
</evidence>
<name>E3SL19_9CAUD</name>
<reference evidence="2 3" key="1">
    <citation type="journal article" date="2010" name="Environ. Microbiol.">
        <title>Genomic analysis of oceanic cyanobacterial myoviruses compared with T4-like myoviruses from diverse hosts and environments.</title>
        <authorList>
            <person name="Sullivan M.B."/>
            <person name="Huang K.H."/>
            <person name="Ignacio-Espinoza J.C."/>
            <person name="Berlin A.M."/>
            <person name="Kelly L."/>
            <person name="Weigele P.R."/>
            <person name="DeFrancesco A.S."/>
            <person name="Kern S.E."/>
            <person name="Thompson L.R."/>
            <person name="Young S."/>
            <person name="Yandava C."/>
            <person name="Fu R."/>
            <person name="Krastins B."/>
            <person name="Chase M."/>
            <person name="Sarracino D."/>
            <person name="Osburne M.S."/>
            <person name="Henn M.R."/>
            <person name="Chisholm S.W."/>
        </authorList>
    </citation>
    <scope>NUCLEOTIDE SEQUENCE [LARGE SCALE GENOMIC DNA]</scope>
    <source>
        <strain evidence="2">8109-3</strain>
    </source>
</reference>
<dbReference type="Pfam" id="PF14240">
    <property type="entry name" value="YHYH"/>
    <property type="match status" value="1"/>
</dbReference>
<organism evidence="2 3">
    <name type="scientific">Synechococcus phage S-SSM7</name>
    <dbReference type="NCBI Taxonomy" id="445686"/>
    <lineage>
        <taxon>Viruses</taxon>
        <taxon>Duplodnaviria</taxon>
        <taxon>Heunggongvirae</taxon>
        <taxon>Uroviricota</taxon>
        <taxon>Caudoviricetes</taxon>
        <taxon>Pantevenvirales</taxon>
        <taxon>Kyanoviridae</taxon>
        <taxon>Lipsvirus</taxon>
        <taxon>Lipsvirus ssm7</taxon>
    </lineage>
</organism>
<dbReference type="KEGG" id="vg:10328670"/>
<accession>E3SL19</accession>
<dbReference type="Proteomes" id="UP000006527">
    <property type="component" value="Segment"/>
</dbReference>
<dbReference type="EMBL" id="GU071098">
    <property type="protein sequence ID" value="ADO98167.1"/>
    <property type="molecule type" value="Genomic_DNA"/>
</dbReference>
<sequence>MTDIKRVKISHLIESQIPEFINEESPLFKDFLEQYYISQEHQSGMVDLANNLAEYRKISAFNNESLVPSTTLTRAAFAGDSQILVTSTVGWPDTYGLLKIGNEIITYKSKTATSFDDCARGFSGIDQISKDDDAEFLQFNETDAAAHPNGSIVLNLSNLFLQTFFSKFKTEFLPGFENRNFISGTSVTNILTRAKDFYMSKGTDSSYQILFKLLYGEDIELLKPIDKTITPSANVYFKTKHILVENLFGGEPLQSIGNFLFQNVSGIGTVSASIYNVEYRPINQTDFFELSLDATSFDGTFQVPGKTKTLEIVGADSSTIVVDSTVGFGQSGSLLVRPTKGSNFVNVQYNDKTINQFLGVTGITTDLVFGADILENKLAYAYAGFGQTSLMQFRIVNVIDDADTSQSTNMQIGDNLKLLSFGKDLGQLPQFNNWIYNIPSSHNISNISQVNVNTFRINIFDSVVFYVDEVLVIRNQAGDTSLITIKDIEYDATNISKVFANTIVVQTATTIPSNPTVITKTVTKASHNSSYFPGVDDFPVGIQNSYLDKNEEFFYITSSGLPNYPIFATDNKVFVKSSPVEVVDGFGTPLLGGGFTYTLQSYDPAFTVGANTNQLLNHNYVTGDKIYWDNTTNSGINTGIYFVTAINQTDFYLSYSGSDVFAKKYIAVRTDTTGQFIYKSGWENKTLKNQKILRKYPNYKQKTLFDDKNQRQINNRAVGLLANGVELFPPTVFDEQIFHGDITEIKVTNSGKDYDVITGPPLIINDQQGSGAVGHVNVSGSFREVKLVTPGIGYQEKPKITVTGGNGTGAVLESNLVRGRIVANFKADGTSVDTFDESITFQTRHNFESGEGIIYDARGNTPIVNIVDGSTYYAGVINEKKIKLHRTPEDAKAGINTVNIGNISFGFHSLTTVSAKNTITKIYVKNSGSGYSNKKVIVQGRPTNGDVQSGISTSDDYVLAFNHKFNNGEIIEYSTDGTIASGLSTTTQYAVKVIDSNRFRLCDVGVTSQRNLVNYNKNKTTVIRGFGSGKHTFKYPPIVVNVESLSAIGSTTTIQPEFSPLVLGEIESVYLEEGGIGYGCTNIMDFHRRPDVGISTVVYQALLKPIIIDGSIVDVQILASGKGYREDSDIIIYSPTGDFADIRPVITGDKITGVRVLDGGIGYGSSDTTLDLQNRGKSAKFIANVREWKINQVQKNSAIISDEDSLLTKPSTNPAFQLQTIGIYPPQKLRFQLGDNIDSGNLETPNAFHSPILGYAYDGNPIYGPYGYQTPTGGAVRRLQSGYILDTTLRSGLRPPGFAFGYFTNDYLFDNSGDLDVHGGRYCVTPQYPDGTYAYFYSVDVDSSGVAKPKFPYLLGGSFKDTPIEENFVTFFNQDIDITERELTRNVAPYYLSYGNSDYDLIDDVKDALKQEFKVIKTKSAGISSVTIFSRGDGYKVDDLLELDNTGTDGTGANIVVGSVLGKDVESVQIGVTTFRGTELVKTKDTITGITSTPHEIANGESVILSGISTADFTEFNGVRKVSVITRTSGLAKYLDNVTNTGVSTSIFVTDVRGFAAGDIIGIGTEQMTITNIDERFSRFFVNRENYVGAAMTHTVGTNNIVLKPTKFSFPVGNSTVTRFTFENGTTFFNPQETVGVGSTGTHYDIPLTGLSTTTSQTIENRFVPQQRIYIKEHKFFTGQELNYNMGIGGTSLVWAKVSAGATSGVGTEVLVNDSKVYAINFEQDYIGLSTTGIPTTGDAIWFYNVASNSGFAHSFTTNFPKVTTKVERFFGEVGVSSAHGLLTGDVITLDALPQSAETVALRYDPVIAKVTTAKVGFTRTDFSADLTSLNIKDDDFQSGDKVVYYDNGNTIDGLINNETYFVLREDIDNIKLCKYKSDVFDSNPVAITSITTPSALNQSFIAKVNPPLEFITGNVITFDVSDQSLLDMKLDFYEDLNFNQRLDVNGTNDTGFNIIRDGITGNANATVKITTNTDWPRKTFYNLTPVVPSDSRKTYGTSDTEVTGRNNITFKNVVLKTDHEVIRKDDTTFTFNLKEKPTSPQRLISRVGVSTITYSTASKNARGPINSTKINFPGKGYTVLPRVIGFASTQGNDAIVKVSSPEIGQIDIIERIKDGFDYPTDPTLLPFLSVPAIVDISGIARMDEIQVVDGGTRYNQPPTLAVRGNDKVKIAATVKGGSVDKVDIIENAFEFSEPLSIITTNNSNGYDIDAITHSGTSVTVELLLDPQFNKPVTTGYATTDTKLPFDVGDKVFVENCRIKPASLANGEGNFNSSDYDFSFYTVTGVNTANATVTFNMGDAPGISTVTLGSYDDDFTLGSIVNFNDMAKFNMTIIDDAKFLSGEKVTSKKFEGFVSEGGWNGKISQLRLRDTIGTLNAGDTLVGEVSGLVGNVRDVNRFSVRTTLGVTRDKVTKNDMNVGILNDFSQRLSDNFYFQKFSYSIKSRLPYTTWKESVRSIVHPSGFLEFSDLIIESNSKNDAAALDLVNVGIAKSNNMKVKAVDTKVDLILNIDNEMYLGKRDNFAMVTEDDQLPNGSVQRIFFPEGRPIKSFILNKTNKVLNLDDISSGFNGAHDRTGTLVGSKQFSLSVGGEPVFKKSYNAAATANVDLALNIISIQNHNFQTGQTVILDTQGGSKIGIATTSHTTGTKDIIMAARSSGIGGSAMFENGYNVQIPGPVTGTAVTANPPGDQFRIYGFGNPDGGLPGISTRGTGARFQVKFDFDQTTGQCISTAVTLTIGGAGYFVGDNVSIAGTHLGGATPANDLTFPVTKVTGTRTGVQTSYLNVPSTNNGSGSGAVFNITRDGNLDVTDVQVVSGGTGYASTNVISIAGTYVGGSTPTDNIFLSPVELGTDVMPNELFVQKVDDVKFRISGLSTSLPFQFTGLGTGTHLLKVADPNKQALIMIDNIIQTPIKNKKLGVEVSDPVGPSDQGIAIGAGIGSLSKGDIIKMDDELVKINQIGDTTFVQARFALANSTVATDFYYDTNRVNSTVTRMDTTTATHDDNPPY</sequence>
<dbReference type="RefSeq" id="YP_004324154.1">
    <property type="nucleotide sequence ID" value="NC_015287.1"/>
</dbReference>
<evidence type="ECO:0000313" key="3">
    <source>
        <dbReference type="Proteomes" id="UP000006527"/>
    </source>
</evidence>
<gene>
    <name evidence="2" type="primary">gp7</name>
    <name evidence="2" type="ORF">SSSM7_101</name>
</gene>
<protein>
    <submittedName>
        <fullName evidence="2">Baseplate wedge initiator</fullName>
    </submittedName>
</protein>
<dbReference type="GeneID" id="10328670"/>